<gene>
    <name evidence="1" type="ORF">MJO28_010209</name>
</gene>
<evidence type="ECO:0000313" key="1">
    <source>
        <dbReference type="EMBL" id="KAI7944514.1"/>
    </source>
</evidence>
<dbReference type="Proteomes" id="UP001060170">
    <property type="component" value="Chromosome 10"/>
</dbReference>
<reference evidence="2" key="2">
    <citation type="journal article" date="2018" name="Mol. Plant Microbe Interact.">
        <title>Genome sequence resources for the wheat stripe rust pathogen (Puccinia striiformis f. sp. tritici) and the barley stripe rust pathogen (Puccinia striiformis f. sp. hordei).</title>
        <authorList>
            <person name="Xia C."/>
            <person name="Wang M."/>
            <person name="Yin C."/>
            <person name="Cornejo O.E."/>
            <person name="Hulbert S.H."/>
            <person name="Chen X."/>
        </authorList>
    </citation>
    <scope>NUCLEOTIDE SEQUENCE [LARGE SCALE GENOMIC DNA]</scope>
    <source>
        <strain evidence="2">93-210</strain>
    </source>
</reference>
<accession>A0ACC0E5G2</accession>
<reference evidence="1 2" key="3">
    <citation type="journal article" date="2022" name="Microbiol. Spectr.">
        <title>Folding features and dynamics of 3D genome architecture in plant fungal pathogens.</title>
        <authorList>
            <person name="Xia C."/>
        </authorList>
    </citation>
    <scope>NUCLEOTIDE SEQUENCE [LARGE SCALE GENOMIC DNA]</scope>
    <source>
        <strain evidence="1 2">93-210</strain>
    </source>
</reference>
<comment type="caution">
    <text evidence="1">The sequence shown here is derived from an EMBL/GenBank/DDBJ whole genome shotgun (WGS) entry which is preliminary data.</text>
</comment>
<protein>
    <submittedName>
        <fullName evidence="1">Uncharacterized protein</fullName>
    </submittedName>
</protein>
<keyword evidence="2" id="KW-1185">Reference proteome</keyword>
<organism evidence="1 2">
    <name type="scientific">Puccinia striiformis f. sp. tritici</name>
    <dbReference type="NCBI Taxonomy" id="168172"/>
    <lineage>
        <taxon>Eukaryota</taxon>
        <taxon>Fungi</taxon>
        <taxon>Dikarya</taxon>
        <taxon>Basidiomycota</taxon>
        <taxon>Pucciniomycotina</taxon>
        <taxon>Pucciniomycetes</taxon>
        <taxon>Pucciniales</taxon>
        <taxon>Pucciniaceae</taxon>
        <taxon>Puccinia</taxon>
    </lineage>
</organism>
<dbReference type="EMBL" id="CM045874">
    <property type="protein sequence ID" value="KAI7944514.1"/>
    <property type="molecule type" value="Genomic_DNA"/>
</dbReference>
<evidence type="ECO:0000313" key="2">
    <source>
        <dbReference type="Proteomes" id="UP001060170"/>
    </source>
</evidence>
<proteinExistence type="predicted"/>
<name>A0ACC0E5G2_9BASI</name>
<reference evidence="2" key="1">
    <citation type="journal article" date="2018" name="BMC Genomics">
        <title>Genomic insights into host adaptation between the wheat stripe rust pathogen (Puccinia striiformis f. sp. tritici) and the barley stripe rust pathogen (Puccinia striiformis f. sp. hordei).</title>
        <authorList>
            <person name="Xia C."/>
            <person name="Wang M."/>
            <person name="Yin C."/>
            <person name="Cornejo O.E."/>
            <person name="Hulbert S.H."/>
            <person name="Chen X."/>
        </authorList>
    </citation>
    <scope>NUCLEOTIDE SEQUENCE [LARGE SCALE GENOMIC DNA]</scope>
    <source>
        <strain evidence="2">93-210</strain>
    </source>
</reference>
<sequence length="88" mass="9586">MLVILPRTTLKNPSRLFSTKPIPTTTVKRSAPSPWLFLGIFTAGCSTFGYITHKRSQNNTDPRLRSKALPSFGGAPTVQPTSNSKPLS</sequence>